<gene>
    <name evidence="2" type="ORF">METZ01_LOCUS341089</name>
</gene>
<feature type="region of interest" description="Disordered" evidence="1">
    <location>
        <begin position="137"/>
        <end position="167"/>
    </location>
</feature>
<evidence type="ECO:0000313" key="2">
    <source>
        <dbReference type="EMBL" id="SVC88235.1"/>
    </source>
</evidence>
<organism evidence="2">
    <name type="scientific">marine metagenome</name>
    <dbReference type="NCBI Taxonomy" id="408172"/>
    <lineage>
        <taxon>unclassified sequences</taxon>
        <taxon>metagenomes</taxon>
        <taxon>ecological metagenomes</taxon>
    </lineage>
</organism>
<dbReference type="AlphaFoldDB" id="A0A382QTQ2"/>
<accession>A0A382QTQ2</accession>
<evidence type="ECO:0000256" key="1">
    <source>
        <dbReference type="SAM" id="MobiDB-lite"/>
    </source>
</evidence>
<feature type="compositionally biased region" description="Polar residues" evidence="1">
    <location>
        <begin position="142"/>
        <end position="167"/>
    </location>
</feature>
<dbReference type="EMBL" id="UINC01116471">
    <property type="protein sequence ID" value="SVC88235.1"/>
    <property type="molecule type" value="Genomic_DNA"/>
</dbReference>
<name>A0A382QTQ2_9ZZZZ</name>
<sequence>MRRKLPNARGTYIEQDIINSDAFWDLTGIATQVYMVFLLKRRLSDKGFGKDKARIVANNGEITYTFVEACKNHKIPKSTFLRARDQLIKVGLIEIAEDGGCHHTTKYSISNNWRNYPEQTFERSKSGNLVGIKKRWKKGTAKSDTNNPISTVISDTNSNPNGTENDA</sequence>
<proteinExistence type="predicted"/>
<reference evidence="2" key="1">
    <citation type="submission" date="2018-05" db="EMBL/GenBank/DDBJ databases">
        <authorList>
            <person name="Lanie J.A."/>
            <person name="Ng W.-L."/>
            <person name="Kazmierczak K.M."/>
            <person name="Andrzejewski T.M."/>
            <person name="Davidsen T.M."/>
            <person name="Wayne K.J."/>
            <person name="Tettelin H."/>
            <person name="Glass J.I."/>
            <person name="Rusch D."/>
            <person name="Podicherti R."/>
            <person name="Tsui H.-C.T."/>
            <person name="Winkler M.E."/>
        </authorList>
    </citation>
    <scope>NUCLEOTIDE SEQUENCE</scope>
</reference>
<protein>
    <submittedName>
        <fullName evidence="2">Uncharacterized protein</fullName>
    </submittedName>
</protein>